<feature type="transmembrane region" description="Helical" evidence="1">
    <location>
        <begin position="77"/>
        <end position="96"/>
    </location>
</feature>
<dbReference type="AlphaFoldDB" id="A0A1A9ZH96"/>
<keyword evidence="1" id="KW-1133">Transmembrane helix</keyword>
<dbReference type="VEuPathDB" id="VectorBase:GPAI014647"/>
<name>A0A1A9ZH96_GLOPL</name>
<protein>
    <submittedName>
        <fullName evidence="2">Uncharacterized protein</fullName>
    </submittedName>
</protein>
<reference evidence="2" key="2">
    <citation type="submission" date="2020-05" db="UniProtKB">
        <authorList>
            <consortium name="EnsemblMetazoa"/>
        </authorList>
    </citation>
    <scope>IDENTIFICATION</scope>
    <source>
        <strain evidence="2">IAEA</strain>
    </source>
</reference>
<evidence type="ECO:0000256" key="1">
    <source>
        <dbReference type="SAM" id="Phobius"/>
    </source>
</evidence>
<feature type="transmembrane region" description="Helical" evidence="1">
    <location>
        <begin position="46"/>
        <end position="65"/>
    </location>
</feature>
<evidence type="ECO:0000313" key="3">
    <source>
        <dbReference type="Proteomes" id="UP000092445"/>
    </source>
</evidence>
<dbReference type="EnsemblMetazoa" id="GPAI014647-RA">
    <property type="protein sequence ID" value="GPAI014647-PA"/>
    <property type="gene ID" value="GPAI014647"/>
</dbReference>
<keyword evidence="1" id="KW-0812">Transmembrane</keyword>
<sequence length="102" mass="11928">MKKREELCDSEVCFRFTTITIRKLHLPPHKVAHYFVTHMRNGRLRIIFTLIIICCSYATETLPIMNNHAASLFYKLLWIYTVDVCLGVHFDIADGLTRNKIS</sequence>
<organism evidence="2 3">
    <name type="scientific">Glossina pallidipes</name>
    <name type="common">Tsetse fly</name>
    <dbReference type="NCBI Taxonomy" id="7398"/>
    <lineage>
        <taxon>Eukaryota</taxon>
        <taxon>Metazoa</taxon>
        <taxon>Ecdysozoa</taxon>
        <taxon>Arthropoda</taxon>
        <taxon>Hexapoda</taxon>
        <taxon>Insecta</taxon>
        <taxon>Pterygota</taxon>
        <taxon>Neoptera</taxon>
        <taxon>Endopterygota</taxon>
        <taxon>Diptera</taxon>
        <taxon>Brachycera</taxon>
        <taxon>Muscomorpha</taxon>
        <taxon>Hippoboscoidea</taxon>
        <taxon>Glossinidae</taxon>
        <taxon>Glossina</taxon>
    </lineage>
</organism>
<accession>A0A1A9ZH96</accession>
<reference evidence="3" key="1">
    <citation type="submission" date="2014-03" db="EMBL/GenBank/DDBJ databases">
        <authorList>
            <person name="Aksoy S."/>
            <person name="Warren W."/>
            <person name="Wilson R.K."/>
        </authorList>
    </citation>
    <scope>NUCLEOTIDE SEQUENCE [LARGE SCALE GENOMIC DNA]</scope>
    <source>
        <strain evidence="3">IAEA</strain>
    </source>
</reference>
<proteinExistence type="predicted"/>
<keyword evidence="1" id="KW-0472">Membrane</keyword>
<evidence type="ECO:0000313" key="2">
    <source>
        <dbReference type="EnsemblMetazoa" id="GPAI014647-PA"/>
    </source>
</evidence>
<keyword evidence="3" id="KW-1185">Reference proteome</keyword>
<dbReference type="Proteomes" id="UP000092445">
    <property type="component" value="Unassembled WGS sequence"/>
</dbReference>